<evidence type="ECO:0000256" key="11">
    <source>
        <dbReference type="ARBA" id="ARBA00079049"/>
    </source>
</evidence>
<dbReference type="EMBL" id="CAQQ02145486">
    <property type="status" value="NOT_ANNOTATED_CDS"/>
    <property type="molecule type" value="Genomic_DNA"/>
</dbReference>
<dbReference type="InterPro" id="IPR051213">
    <property type="entry name" value="START_lipid_transfer"/>
</dbReference>
<dbReference type="Gene3D" id="3.30.530.20">
    <property type="match status" value="1"/>
</dbReference>
<evidence type="ECO:0000256" key="6">
    <source>
        <dbReference type="ARBA" id="ARBA00023055"/>
    </source>
</evidence>
<dbReference type="HOGENOM" id="CLU_042209_2_0_1"/>
<keyword evidence="7" id="KW-0446">Lipid-binding</keyword>
<evidence type="ECO:0000256" key="8">
    <source>
        <dbReference type="ARBA" id="ARBA00063535"/>
    </source>
</evidence>
<evidence type="ECO:0000256" key="3">
    <source>
        <dbReference type="ARBA" id="ARBA00022490"/>
    </source>
</evidence>
<comment type="subcellular location">
    <subcellularLocation>
        <location evidence="1">Cytoplasm</location>
    </subcellularLocation>
</comment>
<keyword evidence="3" id="KW-0963">Cytoplasm</keyword>
<dbReference type="PANTHER" id="PTHR19308:SF8">
    <property type="entry name" value="STAR-RELATED LIPID TRANSFER PROTEIN 7, MITOCHONDRIAL"/>
    <property type="match status" value="1"/>
</dbReference>
<dbReference type="STRING" id="36166.T1GQP6"/>
<evidence type="ECO:0000256" key="2">
    <source>
        <dbReference type="ARBA" id="ARBA00022448"/>
    </source>
</evidence>
<evidence type="ECO:0000313" key="15">
    <source>
        <dbReference type="Proteomes" id="UP000015102"/>
    </source>
</evidence>
<name>T1GQP6_MEGSC</name>
<dbReference type="SMART" id="SM00234">
    <property type="entry name" value="START"/>
    <property type="match status" value="1"/>
</dbReference>
<dbReference type="PROSITE" id="PS50848">
    <property type="entry name" value="START"/>
    <property type="match status" value="1"/>
</dbReference>
<organism evidence="14 15">
    <name type="scientific">Megaselia scalaris</name>
    <name type="common">Humpbacked fly</name>
    <name type="synonym">Phora scalaris</name>
    <dbReference type="NCBI Taxonomy" id="36166"/>
    <lineage>
        <taxon>Eukaryota</taxon>
        <taxon>Metazoa</taxon>
        <taxon>Ecdysozoa</taxon>
        <taxon>Arthropoda</taxon>
        <taxon>Hexapoda</taxon>
        <taxon>Insecta</taxon>
        <taxon>Pterygota</taxon>
        <taxon>Neoptera</taxon>
        <taxon>Endopterygota</taxon>
        <taxon>Diptera</taxon>
        <taxon>Brachycera</taxon>
        <taxon>Muscomorpha</taxon>
        <taxon>Platypezoidea</taxon>
        <taxon>Phoridae</taxon>
        <taxon>Megaseliini</taxon>
        <taxon>Megaselia</taxon>
    </lineage>
</organism>
<feature type="region of interest" description="Disordered" evidence="12">
    <location>
        <begin position="45"/>
        <end position="64"/>
    </location>
</feature>
<dbReference type="EMBL" id="CAQQ02145488">
    <property type="status" value="NOT_ANNOTATED_CDS"/>
    <property type="molecule type" value="Genomic_DNA"/>
</dbReference>
<feature type="domain" description="START" evidence="13">
    <location>
        <begin position="70"/>
        <end position="269"/>
    </location>
</feature>
<protein>
    <recommendedName>
        <fullName evidence="9">Phosphatidylcholine transfer protein</fullName>
    </recommendedName>
    <alternativeName>
        <fullName evidence="11">START domain-containing protein 2</fullName>
    </alternativeName>
    <alternativeName>
        <fullName evidence="10">StAR-related lipid transfer protein 2</fullName>
    </alternativeName>
</protein>
<evidence type="ECO:0000256" key="5">
    <source>
        <dbReference type="ARBA" id="ARBA00022990"/>
    </source>
</evidence>
<dbReference type="Pfam" id="PF01852">
    <property type="entry name" value="START"/>
    <property type="match status" value="1"/>
</dbReference>
<dbReference type="EMBL" id="CAQQ02145487">
    <property type="status" value="NOT_ANNOTATED_CDS"/>
    <property type="molecule type" value="Genomic_DNA"/>
</dbReference>
<keyword evidence="6" id="KW-0445">Lipid transport</keyword>
<dbReference type="InterPro" id="IPR002913">
    <property type="entry name" value="START_lipid-bd_dom"/>
</dbReference>
<keyword evidence="4" id="KW-0597">Phosphoprotein</keyword>
<evidence type="ECO:0000313" key="14">
    <source>
        <dbReference type="EnsemblMetazoa" id="MESCA005957-PA"/>
    </source>
</evidence>
<dbReference type="GO" id="GO:0005829">
    <property type="term" value="C:cytosol"/>
    <property type="evidence" value="ECO:0007669"/>
    <property type="project" value="UniProtKB-ARBA"/>
</dbReference>
<dbReference type="EnsemblMetazoa" id="MESCA005957-RA">
    <property type="protein sequence ID" value="MESCA005957-PA"/>
    <property type="gene ID" value="MESCA005957"/>
</dbReference>
<comment type="subunit">
    <text evidence="8">Interacts with ACOT13/THEM2.</text>
</comment>
<evidence type="ECO:0000259" key="13">
    <source>
        <dbReference type="PROSITE" id="PS50848"/>
    </source>
</evidence>
<dbReference type="InterPro" id="IPR023393">
    <property type="entry name" value="START-like_dom_sf"/>
</dbReference>
<dbReference type="EMBL" id="CAQQ02145485">
    <property type="status" value="NOT_ANNOTATED_CDS"/>
    <property type="molecule type" value="Genomic_DNA"/>
</dbReference>
<accession>T1GQP6</accession>
<dbReference type="PANTHER" id="PTHR19308">
    <property type="entry name" value="PHOSPHATIDYLCHOLINE TRANSFER PROTEIN"/>
    <property type="match status" value="1"/>
</dbReference>
<dbReference type="AlphaFoldDB" id="T1GQP6"/>
<evidence type="ECO:0000256" key="7">
    <source>
        <dbReference type="ARBA" id="ARBA00023121"/>
    </source>
</evidence>
<reference evidence="15" key="1">
    <citation type="submission" date="2013-02" db="EMBL/GenBank/DDBJ databases">
        <authorList>
            <person name="Hughes D."/>
        </authorList>
    </citation>
    <scope>NUCLEOTIDE SEQUENCE</scope>
    <source>
        <strain>Durham</strain>
        <strain evidence="15">NC isolate 2 -- Noor lab</strain>
    </source>
</reference>
<sequence>MYDSNTDRIALAIIEQFINEVELIEKLLTDSNSCKKCKSRIPSPIKRRHIRNNPGNNENDESEECSCSSKVAEIFTEKDDSWEPYLKREKENIVIWRKEHIPAMYAYKVYAQYDDITPNDFLHVQTDLEYRKQWDDTVAELEMIETDHFNDRSIIYWEIRWPRLFANRDYVYDRKIYTDEKKKWIVISNKSSTHEKCPVYGNKHRVKDYWSYMIIKPKTTFYEPGLQYILIYYDDPGLAIPSTVTSWVAQTQMPDFLYKLYIATKKFAEKKQKSMK</sequence>
<evidence type="ECO:0000256" key="4">
    <source>
        <dbReference type="ARBA" id="ARBA00022553"/>
    </source>
</evidence>
<keyword evidence="15" id="KW-1185">Reference proteome</keyword>
<keyword evidence="5" id="KW-0007">Acetylation</keyword>
<dbReference type="GO" id="GO:0006869">
    <property type="term" value="P:lipid transport"/>
    <property type="evidence" value="ECO:0007669"/>
    <property type="project" value="UniProtKB-KW"/>
</dbReference>
<evidence type="ECO:0000256" key="10">
    <source>
        <dbReference type="ARBA" id="ARBA00077188"/>
    </source>
</evidence>
<proteinExistence type="predicted"/>
<keyword evidence="2" id="KW-0813">Transport</keyword>
<dbReference type="GO" id="GO:0008289">
    <property type="term" value="F:lipid binding"/>
    <property type="evidence" value="ECO:0007669"/>
    <property type="project" value="UniProtKB-KW"/>
</dbReference>
<evidence type="ECO:0000256" key="9">
    <source>
        <dbReference type="ARBA" id="ARBA00069061"/>
    </source>
</evidence>
<dbReference type="SUPFAM" id="SSF55961">
    <property type="entry name" value="Bet v1-like"/>
    <property type="match status" value="1"/>
</dbReference>
<evidence type="ECO:0000256" key="1">
    <source>
        <dbReference type="ARBA" id="ARBA00004496"/>
    </source>
</evidence>
<dbReference type="EMBL" id="CAQQ02145489">
    <property type="status" value="NOT_ANNOTATED_CDS"/>
    <property type="molecule type" value="Genomic_DNA"/>
</dbReference>
<dbReference type="Proteomes" id="UP000015102">
    <property type="component" value="Unassembled WGS sequence"/>
</dbReference>
<evidence type="ECO:0000256" key="12">
    <source>
        <dbReference type="SAM" id="MobiDB-lite"/>
    </source>
</evidence>
<reference evidence="14" key="2">
    <citation type="submission" date="2015-06" db="UniProtKB">
        <authorList>
            <consortium name="EnsemblMetazoa"/>
        </authorList>
    </citation>
    <scope>IDENTIFICATION</scope>
</reference>
<dbReference type="FunFam" id="3.30.530.20:FF:000017">
    <property type="entry name" value="Phosphatidylcholine transfer protein, putative"/>
    <property type="match status" value="1"/>
</dbReference>